<keyword evidence="8" id="KW-0289">Folate biosynthesis</keyword>
<dbReference type="InterPro" id="IPR035907">
    <property type="entry name" value="Hppk_sf"/>
</dbReference>
<keyword evidence="7" id="KW-0067">ATP-binding</keyword>
<evidence type="ECO:0000256" key="3">
    <source>
        <dbReference type="ARBA" id="ARBA00013253"/>
    </source>
</evidence>
<keyword evidence="6" id="KW-0418">Kinase</keyword>
<sequence length="188" mass="20557">MLSLGSNVSGDTPSPAHQVARALRLLCEHSQVELAEASRLFATPPWGGVSQEEFRNATISLKTTLAPLALLHHCQGIECAADRRREVRWGPRTLDVDILAFFNDVHEPIVSAGQWGEELLLPHPYAHQRAFVLLPWMDLPSAREPWCILPTGTESKTVAQWLEVVDPAEVAGVVPAADEVWGSSVASI</sequence>
<dbReference type="NCBIfam" id="TIGR01498">
    <property type="entry name" value="folK"/>
    <property type="match status" value="1"/>
</dbReference>
<protein>
    <recommendedName>
        <fullName evidence="3">2-amino-4-hydroxy-6-hydroxymethyldihydropteridine diphosphokinase</fullName>
        <ecNumber evidence="3">2.7.6.3</ecNumber>
    </recommendedName>
</protein>
<evidence type="ECO:0000256" key="1">
    <source>
        <dbReference type="ARBA" id="ARBA00000198"/>
    </source>
</evidence>
<dbReference type="PANTHER" id="PTHR43071:SF1">
    <property type="entry name" value="2-AMINO-4-HYDROXY-6-HYDROXYMETHYLDIHYDROPTERIDINE PYROPHOSPHOKINASE"/>
    <property type="match status" value="1"/>
</dbReference>
<evidence type="ECO:0000256" key="4">
    <source>
        <dbReference type="ARBA" id="ARBA00022679"/>
    </source>
</evidence>
<dbReference type="Pfam" id="PF01288">
    <property type="entry name" value="HPPK"/>
    <property type="match status" value="1"/>
</dbReference>
<evidence type="ECO:0000313" key="11">
    <source>
        <dbReference type="Proteomes" id="UP000000492"/>
    </source>
</evidence>
<dbReference type="AlphaFoldDB" id="F8E1Z5"/>
<keyword evidence="4 10" id="KW-0808">Transferase</keyword>
<dbReference type="eggNOG" id="COG0801">
    <property type="taxonomic scope" value="Bacteria"/>
</dbReference>
<dbReference type="EMBL" id="CP002857">
    <property type="protein sequence ID" value="AEI08549.1"/>
    <property type="molecule type" value="Genomic_DNA"/>
</dbReference>
<evidence type="ECO:0000259" key="9">
    <source>
        <dbReference type="PROSITE" id="PS00794"/>
    </source>
</evidence>
<name>F8E1Z5_CORRG</name>
<feature type="domain" description="7,8-dihydro-6-hydroxymethylpterin-pyrophosphokinase" evidence="9">
    <location>
        <begin position="88"/>
        <end position="99"/>
    </location>
</feature>
<comment type="catalytic activity">
    <reaction evidence="1">
        <text>6-hydroxymethyl-7,8-dihydropterin + ATP = (7,8-dihydropterin-6-yl)methyl diphosphate + AMP + H(+)</text>
        <dbReference type="Rhea" id="RHEA:11412"/>
        <dbReference type="ChEBI" id="CHEBI:15378"/>
        <dbReference type="ChEBI" id="CHEBI:30616"/>
        <dbReference type="ChEBI" id="CHEBI:44841"/>
        <dbReference type="ChEBI" id="CHEBI:72950"/>
        <dbReference type="ChEBI" id="CHEBI:456215"/>
        <dbReference type="EC" id="2.7.6.3"/>
    </reaction>
</comment>
<proteinExistence type="predicted"/>
<evidence type="ECO:0000256" key="2">
    <source>
        <dbReference type="ARBA" id="ARBA00005051"/>
    </source>
</evidence>
<dbReference type="UniPathway" id="UPA00077">
    <property type="reaction ID" value="UER00155"/>
</dbReference>
<dbReference type="STRING" id="662755.CRES_0186"/>
<dbReference type="GO" id="GO:0016301">
    <property type="term" value="F:kinase activity"/>
    <property type="evidence" value="ECO:0007669"/>
    <property type="project" value="UniProtKB-KW"/>
</dbReference>
<gene>
    <name evidence="10" type="primary">folK</name>
    <name evidence="10" type="ordered locus">CRES_0186</name>
</gene>
<reference evidence="10 11" key="1">
    <citation type="journal article" date="2012" name="BMC Genomics">
        <title>Complete genome sequence, lifestyle, and multi-drug resistance of the human pathogen Corynebacterium resistens DSM 45100 isolated from blood samples of a leukemia patient.</title>
        <authorList>
            <person name="Schroder J."/>
            <person name="Maus I."/>
            <person name="Meyer K."/>
            <person name="Wordemann S."/>
            <person name="Blom J."/>
            <person name="Jaenicke S."/>
            <person name="Schneider J."/>
            <person name="Trost E."/>
            <person name="Tauch A."/>
        </authorList>
    </citation>
    <scope>NUCLEOTIDE SEQUENCE [LARGE SCALE GENOMIC DNA]</scope>
    <source>
        <strain evidence="11">DSM 45100 / JCM 12819 / CCUG 50093 / GTC 2026 / SICGH 158</strain>
    </source>
</reference>
<organism evidence="10 11">
    <name type="scientific">Corynebacterium resistens (strain DSM 45100 / JCM 12819 / GTC 2026 / SICGH 158)</name>
    <dbReference type="NCBI Taxonomy" id="662755"/>
    <lineage>
        <taxon>Bacteria</taxon>
        <taxon>Bacillati</taxon>
        <taxon>Actinomycetota</taxon>
        <taxon>Actinomycetes</taxon>
        <taxon>Mycobacteriales</taxon>
        <taxon>Corynebacteriaceae</taxon>
        <taxon>Corynebacterium</taxon>
    </lineage>
</organism>
<dbReference type="Gene3D" id="3.30.70.560">
    <property type="entry name" value="7,8-Dihydro-6-hydroxymethylpterin-pyrophosphokinase HPPK"/>
    <property type="match status" value="1"/>
</dbReference>
<evidence type="ECO:0000256" key="6">
    <source>
        <dbReference type="ARBA" id="ARBA00022777"/>
    </source>
</evidence>
<evidence type="ECO:0000256" key="8">
    <source>
        <dbReference type="ARBA" id="ARBA00022909"/>
    </source>
</evidence>
<comment type="pathway">
    <text evidence="2">Cofactor biosynthesis; tetrahydrofolate biosynthesis; 2-amino-4-hydroxy-6-hydroxymethyl-7,8-dihydropteridine diphosphate from 7,8-dihydroneopterin triphosphate: step 4/4.</text>
</comment>
<keyword evidence="11" id="KW-1185">Reference proteome</keyword>
<evidence type="ECO:0000256" key="7">
    <source>
        <dbReference type="ARBA" id="ARBA00022840"/>
    </source>
</evidence>
<dbReference type="SUPFAM" id="SSF55083">
    <property type="entry name" value="6-hydroxymethyl-7,8-dihydropterin pyrophosphokinase, HPPK"/>
    <property type="match status" value="1"/>
</dbReference>
<accession>F8E1Z5</accession>
<dbReference type="EC" id="2.7.6.3" evidence="3"/>
<dbReference type="InterPro" id="IPR000550">
    <property type="entry name" value="Hppk"/>
</dbReference>
<evidence type="ECO:0000256" key="5">
    <source>
        <dbReference type="ARBA" id="ARBA00022741"/>
    </source>
</evidence>
<dbReference type="GO" id="GO:0005524">
    <property type="term" value="F:ATP binding"/>
    <property type="evidence" value="ECO:0007669"/>
    <property type="project" value="UniProtKB-KW"/>
</dbReference>
<dbReference type="PANTHER" id="PTHR43071">
    <property type="entry name" value="2-AMINO-4-HYDROXY-6-HYDROXYMETHYLDIHYDROPTERIDINE PYROPHOSPHOKINASE"/>
    <property type="match status" value="1"/>
</dbReference>
<dbReference type="GO" id="GO:0046654">
    <property type="term" value="P:tetrahydrofolate biosynthetic process"/>
    <property type="evidence" value="ECO:0007669"/>
    <property type="project" value="UniProtKB-UniPathway"/>
</dbReference>
<dbReference type="CDD" id="cd00483">
    <property type="entry name" value="HPPK"/>
    <property type="match status" value="1"/>
</dbReference>
<dbReference type="GO" id="GO:0003848">
    <property type="term" value="F:2-amino-4-hydroxy-6-hydroxymethyldihydropteridine diphosphokinase activity"/>
    <property type="evidence" value="ECO:0007669"/>
    <property type="project" value="UniProtKB-EC"/>
</dbReference>
<dbReference type="KEGG" id="crd:CRES_0186"/>
<dbReference type="HOGENOM" id="CLU_097916_1_2_11"/>
<evidence type="ECO:0000313" key="10">
    <source>
        <dbReference type="EMBL" id="AEI08549.1"/>
    </source>
</evidence>
<keyword evidence="5" id="KW-0547">Nucleotide-binding</keyword>
<dbReference type="GO" id="GO:0046656">
    <property type="term" value="P:folic acid biosynthetic process"/>
    <property type="evidence" value="ECO:0007669"/>
    <property type="project" value="UniProtKB-KW"/>
</dbReference>
<dbReference type="Proteomes" id="UP000000492">
    <property type="component" value="Chromosome"/>
</dbReference>
<dbReference type="PROSITE" id="PS00794">
    <property type="entry name" value="HPPK"/>
    <property type="match status" value="1"/>
</dbReference>